<feature type="domain" description="AAA+ ATPase" evidence="1">
    <location>
        <begin position="25"/>
        <end position="187"/>
    </location>
</feature>
<dbReference type="SUPFAM" id="SSF52540">
    <property type="entry name" value="P-loop containing nucleoside triphosphate hydrolases"/>
    <property type="match status" value="1"/>
</dbReference>
<gene>
    <name evidence="2" type="ordered locus">Acid_5361</name>
</gene>
<dbReference type="GO" id="GO:0006302">
    <property type="term" value="P:double-strand break repair"/>
    <property type="evidence" value="ECO:0007669"/>
    <property type="project" value="InterPro"/>
</dbReference>
<dbReference type="PANTHER" id="PTHR43581:SF4">
    <property type="entry name" value="ATP_GTP PHOSPHATASE"/>
    <property type="match status" value="1"/>
</dbReference>
<dbReference type="Gene3D" id="3.40.50.300">
    <property type="entry name" value="P-loop containing nucleotide triphosphate hydrolases"/>
    <property type="match status" value="2"/>
</dbReference>
<name>Q01VK5_SOLUE</name>
<dbReference type="InterPro" id="IPR003593">
    <property type="entry name" value="AAA+_ATPase"/>
</dbReference>
<dbReference type="GO" id="GO:0005524">
    <property type="term" value="F:ATP binding"/>
    <property type="evidence" value="ECO:0007669"/>
    <property type="project" value="InterPro"/>
</dbReference>
<dbReference type="InterPro" id="IPR051396">
    <property type="entry name" value="Bact_Antivir_Def_Nuclease"/>
</dbReference>
<dbReference type="KEGG" id="sus:Acid_5361"/>
<reference evidence="2" key="1">
    <citation type="submission" date="2006-10" db="EMBL/GenBank/DDBJ databases">
        <title>Complete sequence of Solibacter usitatus Ellin6076.</title>
        <authorList>
            <consortium name="US DOE Joint Genome Institute"/>
            <person name="Copeland A."/>
            <person name="Lucas S."/>
            <person name="Lapidus A."/>
            <person name="Barry K."/>
            <person name="Detter J.C."/>
            <person name="Glavina del Rio T."/>
            <person name="Hammon N."/>
            <person name="Israni S."/>
            <person name="Dalin E."/>
            <person name="Tice H."/>
            <person name="Pitluck S."/>
            <person name="Thompson L.S."/>
            <person name="Brettin T."/>
            <person name="Bruce D."/>
            <person name="Han C."/>
            <person name="Tapia R."/>
            <person name="Gilna P."/>
            <person name="Schmutz J."/>
            <person name="Larimer F."/>
            <person name="Land M."/>
            <person name="Hauser L."/>
            <person name="Kyrpides N."/>
            <person name="Mikhailova N."/>
            <person name="Janssen P.H."/>
            <person name="Kuske C.R."/>
            <person name="Richardson P."/>
        </authorList>
    </citation>
    <scope>NUCLEOTIDE SEQUENCE</scope>
    <source>
        <strain evidence="2">Ellin6076</strain>
    </source>
</reference>
<dbReference type="EMBL" id="CP000473">
    <property type="protein sequence ID" value="ABJ86310.1"/>
    <property type="molecule type" value="Genomic_DNA"/>
</dbReference>
<dbReference type="Pfam" id="PF13304">
    <property type="entry name" value="AAA_21"/>
    <property type="match status" value="1"/>
</dbReference>
<dbReference type="CDD" id="cd00267">
    <property type="entry name" value="ABC_ATPase"/>
    <property type="match status" value="1"/>
</dbReference>
<accession>Q01VK5</accession>
<dbReference type="Pfam" id="PF13476">
    <property type="entry name" value="AAA_23"/>
    <property type="match status" value="1"/>
</dbReference>
<dbReference type="STRING" id="234267.Acid_5361"/>
<dbReference type="InterPro" id="IPR038729">
    <property type="entry name" value="Rad50/SbcC_AAA"/>
</dbReference>
<dbReference type="InterPro" id="IPR027417">
    <property type="entry name" value="P-loop_NTPase"/>
</dbReference>
<dbReference type="PANTHER" id="PTHR43581">
    <property type="entry name" value="ATP/GTP PHOSPHATASE"/>
    <property type="match status" value="1"/>
</dbReference>
<dbReference type="AlphaFoldDB" id="Q01VK5"/>
<dbReference type="InParanoid" id="Q01VK5"/>
<dbReference type="InterPro" id="IPR003959">
    <property type="entry name" value="ATPase_AAA_core"/>
</dbReference>
<dbReference type="GO" id="GO:0016887">
    <property type="term" value="F:ATP hydrolysis activity"/>
    <property type="evidence" value="ECO:0007669"/>
    <property type="project" value="InterPro"/>
</dbReference>
<dbReference type="HOGENOM" id="CLU_1371430_0_0_0"/>
<organism evidence="2">
    <name type="scientific">Solibacter usitatus (strain Ellin6076)</name>
    <dbReference type="NCBI Taxonomy" id="234267"/>
    <lineage>
        <taxon>Bacteria</taxon>
        <taxon>Pseudomonadati</taxon>
        <taxon>Acidobacteriota</taxon>
        <taxon>Terriglobia</taxon>
        <taxon>Bryobacterales</taxon>
        <taxon>Solibacteraceae</taxon>
        <taxon>Candidatus Solibacter</taxon>
    </lineage>
</organism>
<evidence type="ECO:0000313" key="2">
    <source>
        <dbReference type="EMBL" id="ABJ86310.1"/>
    </source>
</evidence>
<dbReference type="eggNOG" id="COG3910">
    <property type="taxonomic scope" value="Bacteria"/>
</dbReference>
<evidence type="ECO:0000259" key="1">
    <source>
        <dbReference type="SMART" id="SM00382"/>
    </source>
</evidence>
<protein>
    <submittedName>
        <fullName evidence="2">AAA ATPase</fullName>
    </submittedName>
</protein>
<dbReference type="OrthoDB" id="9784297at2"/>
<dbReference type="SMART" id="SM00382">
    <property type="entry name" value="AAA"/>
    <property type="match status" value="1"/>
</dbReference>
<sequence length="199" mass="22704">MYLKILGHPVFTNLNFHMPMIVDLSHPLVMLTGENGSGKSTLLHSIYYALREEKVDGFVYRLETGNVTPGKAYLFDAEQHNPRVQPELFQDQPEMIEFLKMASHGQVMLSLFRETFPKLPEGTTLLLDEPEMALSISNQRRVLKMLMELVDQKKFRIICATHSQVFIDAPETYVINLDRHINRNVATTDQGIEGASTIQ</sequence>
<proteinExistence type="predicted"/>